<keyword evidence="1" id="KW-0645">Protease</keyword>
<dbReference type="InterPro" id="IPR054722">
    <property type="entry name" value="PolX-like_BBD"/>
</dbReference>
<dbReference type="GO" id="GO:0008233">
    <property type="term" value="F:peptidase activity"/>
    <property type="evidence" value="ECO:0007669"/>
    <property type="project" value="UniProtKB-KW"/>
</dbReference>
<dbReference type="AlphaFoldDB" id="A0A0A9YBF2"/>
<feature type="domain" description="Retrovirus-related Pol polyprotein from transposon TNT 1-94-like beta-barrel" evidence="3">
    <location>
        <begin position="11"/>
        <end position="95"/>
    </location>
</feature>
<sequence length="262" mass="29528">MGGPTGSDSEWCLDSGCSSHMCSDKSKFKDMTPTNNMVLKLANKSSTEIKAKGVVEFLSRSQDKKLGKISLKDTLYVPDLRMGLLSVSKITDNGYKVLFTRNKATVLDQNERVILSANRTNGLYYLKEAEQIANKIEESHGKMSNLMVWHNRFGHLNENDLKKIVKTRKVVGANFNVMEKLQNCETCLKGKMTQTPFPKKSLKKVAPLEIVHSDVWGPTRTKSNGGSRYYVTFIDEATRYCVVKFLKAKSDTLKAFKAYKSF</sequence>
<reference evidence="4" key="1">
    <citation type="journal article" date="2014" name="PLoS ONE">
        <title>Transcriptome-Based Identification of ABC Transporters in the Western Tarnished Plant Bug Lygus hesperus.</title>
        <authorList>
            <person name="Hull J.J."/>
            <person name="Chaney K."/>
            <person name="Geib S.M."/>
            <person name="Fabrick J.A."/>
            <person name="Brent C.S."/>
            <person name="Walsh D."/>
            <person name="Lavine L.C."/>
        </authorList>
    </citation>
    <scope>NUCLEOTIDE SEQUENCE</scope>
</reference>
<dbReference type="InterPro" id="IPR039537">
    <property type="entry name" value="Retrotran_Ty1/copia-like"/>
</dbReference>
<dbReference type="GO" id="GO:0003676">
    <property type="term" value="F:nucleic acid binding"/>
    <property type="evidence" value="ECO:0007669"/>
    <property type="project" value="InterPro"/>
</dbReference>
<dbReference type="GO" id="GO:0006508">
    <property type="term" value="P:proteolysis"/>
    <property type="evidence" value="ECO:0007669"/>
    <property type="project" value="UniProtKB-KW"/>
</dbReference>
<dbReference type="InterPro" id="IPR025724">
    <property type="entry name" value="GAG-pre-integrase_dom"/>
</dbReference>
<dbReference type="Gene3D" id="3.30.420.10">
    <property type="entry name" value="Ribonuclease H-like superfamily/Ribonuclease H"/>
    <property type="match status" value="1"/>
</dbReference>
<evidence type="ECO:0000259" key="2">
    <source>
        <dbReference type="Pfam" id="PF13976"/>
    </source>
</evidence>
<accession>A0A0A9YBF2</accession>
<evidence type="ECO:0000313" key="4">
    <source>
        <dbReference type="EMBL" id="JAG30412.1"/>
    </source>
</evidence>
<organism evidence="4">
    <name type="scientific">Lygus hesperus</name>
    <name type="common">Western plant bug</name>
    <dbReference type="NCBI Taxonomy" id="30085"/>
    <lineage>
        <taxon>Eukaryota</taxon>
        <taxon>Metazoa</taxon>
        <taxon>Ecdysozoa</taxon>
        <taxon>Arthropoda</taxon>
        <taxon>Hexapoda</taxon>
        <taxon>Insecta</taxon>
        <taxon>Pterygota</taxon>
        <taxon>Neoptera</taxon>
        <taxon>Paraneoptera</taxon>
        <taxon>Hemiptera</taxon>
        <taxon>Heteroptera</taxon>
        <taxon>Panheteroptera</taxon>
        <taxon>Cimicomorpha</taxon>
        <taxon>Miridae</taxon>
        <taxon>Mirini</taxon>
        <taxon>Lygus</taxon>
    </lineage>
</organism>
<protein>
    <submittedName>
        <fullName evidence="4">Retrovirus-related Pol polyprotein from transposon TNT 1-94</fullName>
    </submittedName>
</protein>
<dbReference type="Pfam" id="PF13976">
    <property type="entry name" value="gag_pre-integrs"/>
    <property type="match status" value="1"/>
</dbReference>
<dbReference type="SUPFAM" id="SSF53098">
    <property type="entry name" value="Ribonuclease H-like"/>
    <property type="match status" value="1"/>
</dbReference>
<dbReference type="EMBL" id="GBHO01013192">
    <property type="protein sequence ID" value="JAG30412.1"/>
    <property type="molecule type" value="Transcribed_RNA"/>
</dbReference>
<evidence type="ECO:0000259" key="3">
    <source>
        <dbReference type="Pfam" id="PF22936"/>
    </source>
</evidence>
<evidence type="ECO:0000256" key="1">
    <source>
        <dbReference type="ARBA" id="ARBA00022670"/>
    </source>
</evidence>
<feature type="domain" description="GAG-pre-integrase" evidence="2">
    <location>
        <begin position="122"/>
        <end position="192"/>
    </location>
</feature>
<dbReference type="PANTHER" id="PTHR42648">
    <property type="entry name" value="TRANSPOSASE, PUTATIVE-RELATED"/>
    <property type="match status" value="1"/>
</dbReference>
<keyword evidence="1" id="KW-0378">Hydrolase</keyword>
<gene>
    <name evidence="4" type="primary">POLX_123</name>
    <name evidence="4" type="ORF">CM83_25447</name>
</gene>
<dbReference type="Pfam" id="PF22936">
    <property type="entry name" value="Pol_BBD"/>
    <property type="match status" value="1"/>
</dbReference>
<feature type="non-terminal residue" evidence="4">
    <location>
        <position position="262"/>
    </location>
</feature>
<reference evidence="4" key="2">
    <citation type="submission" date="2014-07" db="EMBL/GenBank/DDBJ databases">
        <authorList>
            <person name="Hull J."/>
        </authorList>
    </citation>
    <scope>NUCLEOTIDE SEQUENCE</scope>
</reference>
<dbReference type="PANTHER" id="PTHR42648:SF28">
    <property type="entry name" value="TRANSPOSON-ENCODED PROTEIN WITH RIBONUCLEASE H-LIKE AND RETROVIRUS ZINC FINGER-LIKE DOMAINS"/>
    <property type="match status" value="1"/>
</dbReference>
<proteinExistence type="predicted"/>
<dbReference type="InterPro" id="IPR012337">
    <property type="entry name" value="RNaseH-like_sf"/>
</dbReference>
<dbReference type="InterPro" id="IPR036397">
    <property type="entry name" value="RNaseH_sf"/>
</dbReference>
<name>A0A0A9YBF2_LYGHE</name>